<dbReference type="InterPro" id="IPR050109">
    <property type="entry name" value="HTH-type_TetR-like_transc_reg"/>
</dbReference>
<name>A0A5P2CYD5_STRVZ</name>
<evidence type="ECO:0000256" key="1">
    <source>
        <dbReference type="ARBA" id="ARBA00023125"/>
    </source>
</evidence>
<evidence type="ECO:0000259" key="4">
    <source>
        <dbReference type="PROSITE" id="PS50977"/>
    </source>
</evidence>
<dbReference type="EMBL" id="CP029190">
    <property type="protein sequence ID" value="QES47906.1"/>
    <property type="molecule type" value="Genomic_DNA"/>
</dbReference>
<organism evidence="5 6">
    <name type="scientific">Streptomyces venezuelae</name>
    <dbReference type="NCBI Taxonomy" id="54571"/>
    <lineage>
        <taxon>Bacteria</taxon>
        <taxon>Bacillati</taxon>
        <taxon>Actinomycetota</taxon>
        <taxon>Actinomycetes</taxon>
        <taxon>Kitasatosporales</taxon>
        <taxon>Streptomycetaceae</taxon>
        <taxon>Streptomyces</taxon>
    </lineage>
</organism>
<dbReference type="InterPro" id="IPR009057">
    <property type="entry name" value="Homeodomain-like_sf"/>
</dbReference>
<proteinExistence type="predicted"/>
<dbReference type="PROSITE" id="PS50977">
    <property type="entry name" value="HTH_TETR_2"/>
    <property type="match status" value="1"/>
</dbReference>
<feature type="DNA-binding region" description="H-T-H motif" evidence="2">
    <location>
        <begin position="47"/>
        <end position="66"/>
    </location>
</feature>
<dbReference type="PANTHER" id="PTHR30055:SF231">
    <property type="entry name" value="TRANSCRIPTIONAL REGULATORY PROTEIN (PROBABLY DEOR-FAMILY)-RELATED"/>
    <property type="match status" value="1"/>
</dbReference>
<dbReference type="Pfam" id="PF17940">
    <property type="entry name" value="TetR_C_31"/>
    <property type="match status" value="1"/>
</dbReference>
<dbReference type="AlphaFoldDB" id="A0A5P2CYD5"/>
<dbReference type="GO" id="GO:0003700">
    <property type="term" value="F:DNA-binding transcription factor activity"/>
    <property type="evidence" value="ECO:0007669"/>
    <property type="project" value="TreeGrafter"/>
</dbReference>
<dbReference type="GO" id="GO:0000976">
    <property type="term" value="F:transcription cis-regulatory region binding"/>
    <property type="evidence" value="ECO:0007669"/>
    <property type="project" value="TreeGrafter"/>
</dbReference>
<dbReference type="SUPFAM" id="SSF46689">
    <property type="entry name" value="Homeodomain-like"/>
    <property type="match status" value="1"/>
</dbReference>
<dbReference type="Pfam" id="PF00440">
    <property type="entry name" value="TetR_N"/>
    <property type="match status" value="1"/>
</dbReference>
<dbReference type="PANTHER" id="PTHR30055">
    <property type="entry name" value="HTH-TYPE TRANSCRIPTIONAL REGULATOR RUTR"/>
    <property type="match status" value="1"/>
</dbReference>
<dbReference type="PRINTS" id="PR00455">
    <property type="entry name" value="HTHTETR"/>
</dbReference>
<feature type="domain" description="HTH tetR-type" evidence="4">
    <location>
        <begin position="24"/>
        <end position="84"/>
    </location>
</feature>
<protein>
    <submittedName>
        <fullName evidence="5">TetR family transcriptional regulator</fullName>
    </submittedName>
</protein>
<sequence>MHAETHAATHEEAAPRRRTRRHDPNRRERIAEVAEELIAERGLEGLTHRAIAERADVSLSSTTYHFADREALIHAALERASERFAAYVRRWAADNSAATPEQIAESLADSVMACLGEGRTAAVVEYELHVAALRRPGLRPAASLPAQASIEALTPLVGPVASAMIPPLMTGLCLHALTAPAPPRREDVLAILHQALGCGPV</sequence>
<feature type="compositionally biased region" description="Basic and acidic residues" evidence="3">
    <location>
        <begin position="1"/>
        <end position="15"/>
    </location>
</feature>
<dbReference type="OrthoDB" id="6929199at2"/>
<dbReference type="Proteomes" id="UP000325211">
    <property type="component" value="Chromosome"/>
</dbReference>
<reference evidence="5 6" key="1">
    <citation type="submission" date="2018-05" db="EMBL/GenBank/DDBJ databases">
        <title>Streptomyces venezuelae.</title>
        <authorList>
            <person name="Kim W."/>
            <person name="Lee N."/>
            <person name="Cho B.-K."/>
        </authorList>
    </citation>
    <scope>NUCLEOTIDE SEQUENCE [LARGE SCALE GENOMIC DNA]</scope>
    <source>
        <strain evidence="5 6">ATCC 21782</strain>
    </source>
</reference>
<dbReference type="InterPro" id="IPR001647">
    <property type="entry name" value="HTH_TetR"/>
</dbReference>
<keyword evidence="1 2" id="KW-0238">DNA-binding</keyword>
<evidence type="ECO:0000256" key="3">
    <source>
        <dbReference type="SAM" id="MobiDB-lite"/>
    </source>
</evidence>
<dbReference type="Gene3D" id="1.10.357.10">
    <property type="entry name" value="Tetracycline Repressor, domain 2"/>
    <property type="match status" value="1"/>
</dbReference>
<evidence type="ECO:0000313" key="5">
    <source>
        <dbReference type="EMBL" id="QES47906.1"/>
    </source>
</evidence>
<dbReference type="InterPro" id="IPR041583">
    <property type="entry name" value="TetR_C_31"/>
</dbReference>
<accession>A0A5P2CYD5</accession>
<evidence type="ECO:0000313" key="6">
    <source>
        <dbReference type="Proteomes" id="UP000325211"/>
    </source>
</evidence>
<feature type="region of interest" description="Disordered" evidence="3">
    <location>
        <begin position="1"/>
        <end position="27"/>
    </location>
</feature>
<gene>
    <name evidence="5" type="ORF">DEJ50_08865</name>
</gene>
<dbReference type="RefSeq" id="WP_150207030.1">
    <property type="nucleotide sequence ID" value="NZ_CP029190.1"/>
</dbReference>
<evidence type="ECO:0000256" key="2">
    <source>
        <dbReference type="PROSITE-ProRule" id="PRU00335"/>
    </source>
</evidence>